<dbReference type="Proteomes" id="UP000215059">
    <property type="component" value="Unassembled WGS sequence"/>
</dbReference>
<evidence type="ECO:0000313" key="1">
    <source>
        <dbReference type="EMBL" id="OYD58755.1"/>
    </source>
</evidence>
<organism evidence="1 2">
    <name type="scientific">Fictibacillus aquaticus</name>
    <dbReference type="NCBI Taxonomy" id="2021314"/>
    <lineage>
        <taxon>Bacteria</taxon>
        <taxon>Bacillati</taxon>
        <taxon>Bacillota</taxon>
        <taxon>Bacilli</taxon>
        <taxon>Bacillales</taxon>
        <taxon>Fictibacillaceae</taxon>
        <taxon>Fictibacillus</taxon>
    </lineage>
</organism>
<sequence>MSRSGEGAHRLPRGKRAPETEINLCFDFFNSNTFLREQSFKRQTRKIQKVFQCPPEMEAFLIEKRKLSLMNLF</sequence>
<evidence type="ECO:0000313" key="2">
    <source>
        <dbReference type="Proteomes" id="UP000215059"/>
    </source>
</evidence>
<gene>
    <name evidence="1" type="ORF">CGZ90_02315</name>
</gene>
<protein>
    <submittedName>
        <fullName evidence="1">Uncharacterized protein</fullName>
    </submittedName>
</protein>
<dbReference type="AlphaFoldDB" id="A0A235FD83"/>
<comment type="caution">
    <text evidence="1">The sequence shown here is derived from an EMBL/GenBank/DDBJ whole genome shotgun (WGS) entry which is preliminary data.</text>
</comment>
<name>A0A235FD83_9BACL</name>
<proteinExistence type="predicted"/>
<dbReference type="EMBL" id="NOII01000001">
    <property type="protein sequence ID" value="OYD58755.1"/>
    <property type="molecule type" value="Genomic_DNA"/>
</dbReference>
<reference evidence="1 2" key="1">
    <citation type="submission" date="2017-07" db="EMBL/GenBank/DDBJ databases">
        <title>Fictibacillus sp. nov. GDSW-R2A3 Genome sequencing and assembly.</title>
        <authorList>
            <person name="Mayilraj S."/>
        </authorList>
    </citation>
    <scope>NUCLEOTIDE SEQUENCE [LARGE SCALE GENOMIC DNA]</scope>
    <source>
        <strain evidence="1 2">GDSW-R2A3</strain>
    </source>
</reference>
<accession>A0A235FD83</accession>
<keyword evidence="2" id="KW-1185">Reference proteome</keyword>